<organism evidence="7 8">
    <name type="scientific">Demequina litorisediminis</name>
    <dbReference type="NCBI Taxonomy" id="1849022"/>
    <lineage>
        <taxon>Bacteria</taxon>
        <taxon>Bacillati</taxon>
        <taxon>Actinomycetota</taxon>
        <taxon>Actinomycetes</taxon>
        <taxon>Micrococcales</taxon>
        <taxon>Demequinaceae</taxon>
        <taxon>Demequina</taxon>
    </lineage>
</organism>
<reference evidence="8" key="1">
    <citation type="journal article" date="2019" name="Int. J. Syst. Evol. Microbiol.">
        <title>The Global Catalogue of Microorganisms (GCM) 10K type strain sequencing project: providing services to taxonomists for standard genome sequencing and annotation.</title>
        <authorList>
            <consortium name="The Broad Institute Genomics Platform"/>
            <consortium name="The Broad Institute Genome Sequencing Center for Infectious Disease"/>
            <person name="Wu L."/>
            <person name="Ma J."/>
        </authorList>
    </citation>
    <scope>NUCLEOTIDE SEQUENCE [LARGE SCALE GENOMIC DNA]</scope>
    <source>
        <strain evidence="8">NBRC 112299</strain>
    </source>
</reference>
<evidence type="ECO:0008006" key="9">
    <source>
        <dbReference type="Google" id="ProtNLM"/>
    </source>
</evidence>
<dbReference type="RefSeq" id="WP_284328112.1">
    <property type="nucleotide sequence ID" value="NZ_BSUN01000001.1"/>
</dbReference>
<evidence type="ECO:0000256" key="3">
    <source>
        <dbReference type="ARBA" id="ARBA00022692"/>
    </source>
</evidence>
<dbReference type="Pfam" id="PF04347">
    <property type="entry name" value="FliO"/>
    <property type="match status" value="1"/>
</dbReference>
<evidence type="ECO:0000313" key="7">
    <source>
        <dbReference type="EMBL" id="GMA35644.1"/>
    </source>
</evidence>
<protein>
    <recommendedName>
        <fullName evidence="9">Flagellar protein</fullName>
    </recommendedName>
</protein>
<evidence type="ECO:0000256" key="2">
    <source>
        <dbReference type="ARBA" id="ARBA00022475"/>
    </source>
</evidence>
<sequence length="164" mass="17860">MDTVLLILRVALSLAAVLALLWWVSRKVQIGMAGRRQDAPLSVISRQHLGRRTGVALIEVSGRRLVVGYSDQEVRLVHDAGDAPVEEPAASVTRIDPAFHEEATVPASDVATTVAAFPTDPVRTMPARMADSSRFRSPLEGSILAPDTWRKAVVAVQERTTRRS</sequence>
<feature type="transmembrane region" description="Helical" evidence="6">
    <location>
        <begin position="6"/>
        <end position="25"/>
    </location>
</feature>
<keyword evidence="8" id="KW-1185">Reference proteome</keyword>
<evidence type="ECO:0000313" key="8">
    <source>
        <dbReference type="Proteomes" id="UP001157125"/>
    </source>
</evidence>
<comment type="subcellular location">
    <subcellularLocation>
        <location evidence="1">Cell membrane</location>
    </subcellularLocation>
</comment>
<evidence type="ECO:0000256" key="5">
    <source>
        <dbReference type="ARBA" id="ARBA00023136"/>
    </source>
</evidence>
<dbReference type="EMBL" id="BSUN01000001">
    <property type="protein sequence ID" value="GMA35644.1"/>
    <property type="molecule type" value="Genomic_DNA"/>
</dbReference>
<evidence type="ECO:0000256" key="4">
    <source>
        <dbReference type="ARBA" id="ARBA00022989"/>
    </source>
</evidence>
<name>A0ABQ6ID64_9MICO</name>
<gene>
    <name evidence="7" type="ORF">GCM10025876_18480</name>
</gene>
<keyword evidence="4 6" id="KW-1133">Transmembrane helix</keyword>
<proteinExistence type="predicted"/>
<keyword evidence="2" id="KW-1003">Cell membrane</keyword>
<dbReference type="Proteomes" id="UP001157125">
    <property type="component" value="Unassembled WGS sequence"/>
</dbReference>
<evidence type="ECO:0000256" key="6">
    <source>
        <dbReference type="SAM" id="Phobius"/>
    </source>
</evidence>
<comment type="caution">
    <text evidence="7">The sequence shown here is derived from an EMBL/GenBank/DDBJ whole genome shotgun (WGS) entry which is preliminary data.</text>
</comment>
<dbReference type="InterPro" id="IPR022781">
    <property type="entry name" value="Flagellar_biosynth_FliO"/>
</dbReference>
<accession>A0ABQ6ID64</accession>
<evidence type="ECO:0000256" key="1">
    <source>
        <dbReference type="ARBA" id="ARBA00004236"/>
    </source>
</evidence>
<keyword evidence="5 6" id="KW-0472">Membrane</keyword>
<keyword evidence="3 6" id="KW-0812">Transmembrane</keyword>